<protein>
    <submittedName>
        <fullName evidence="3">Uncharacterized protein</fullName>
    </submittedName>
</protein>
<accession>A0A1Y2D6M5</accession>
<evidence type="ECO:0000313" key="3">
    <source>
        <dbReference type="EMBL" id="ORY54794.1"/>
    </source>
</evidence>
<dbReference type="AlphaFoldDB" id="A0A1Y2D6M5"/>
<evidence type="ECO:0000256" key="1">
    <source>
        <dbReference type="SAM" id="MobiDB-lite"/>
    </source>
</evidence>
<keyword evidence="2" id="KW-0472">Membrane</keyword>
<organism evidence="3 4">
    <name type="scientific">Neocallimastix californiae</name>
    <dbReference type="NCBI Taxonomy" id="1754190"/>
    <lineage>
        <taxon>Eukaryota</taxon>
        <taxon>Fungi</taxon>
        <taxon>Fungi incertae sedis</taxon>
        <taxon>Chytridiomycota</taxon>
        <taxon>Chytridiomycota incertae sedis</taxon>
        <taxon>Neocallimastigomycetes</taxon>
        <taxon>Neocallimastigales</taxon>
        <taxon>Neocallimastigaceae</taxon>
        <taxon>Neocallimastix</taxon>
    </lineage>
</organism>
<keyword evidence="4" id="KW-1185">Reference proteome</keyword>
<dbReference type="Proteomes" id="UP000193920">
    <property type="component" value="Unassembled WGS sequence"/>
</dbReference>
<feature type="region of interest" description="Disordered" evidence="1">
    <location>
        <begin position="1"/>
        <end position="27"/>
    </location>
</feature>
<gene>
    <name evidence="3" type="ORF">LY90DRAFT_507406</name>
</gene>
<name>A0A1Y2D6M5_9FUNG</name>
<evidence type="ECO:0000313" key="4">
    <source>
        <dbReference type="Proteomes" id="UP000193920"/>
    </source>
</evidence>
<comment type="caution">
    <text evidence="3">The sequence shown here is derived from an EMBL/GenBank/DDBJ whole genome shotgun (WGS) entry which is preliminary data.</text>
</comment>
<keyword evidence="2" id="KW-1133">Transmembrane helix</keyword>
<dbReference type="EMBL" id="MCOG01000082">
    <property type="protein sequence ID" value="ORY54794.1"/>
    <property type="molecule type" value="Genomic_DNA"/>
</dbReference>
<proteinExistence type="predicted"/>
<sequence length="265" mass="31167">MFIPNKESKYSNVYSSPSKKDNQEESKNYFEQIHSKVSIKYDSYSVKYEPMSYTPKTEIKSHKASINSTHSNDNKTELQSMDNRTEINSSSSLYSPTQKILTIEQRFELIIMMAYVEMFITILLSIVVFVFNIINIIINRNSELSFVQIIINSLLTNDYVTIQNSRFFGNFISCSIVFSVYYIYTIFLMCRKDNMCKWSYFISIPKPKCLIHSSYTCNCAARKVEIYNEDEIQSIDEYIAFYNEYFSFKQIISNVVKIIFSKFKL</sequence>
<feature type="transmembrane region" description="Helical" evidence="2">
    <location>
        <begin position="109"/>
        <end position="138"/>
    </location>
</feature>
<feature type="transmembrane region" description="Helical" evidence="2">
    <location>
        <begin position="167"/>
        <end position="190"/>
    </location>
</feature>
<feature type="compositionally biased region" description="Basic and acidic residues" evidence="1">
    <location>
        <begin position="18"/>
        <end position="27"/>
    </location>
</feature>
<keyword evidence="2" id="KW-0812">Transmembrane</keyword>
<reference evidence="3 4" key="1">
    <citation type="submission" date="2016-08" db="EMBL/GenBank/DDBJ databases">
        <title>A Parts List for Fungal Cellulosomes Revealed by Comparative Genomics.</title>
        <authorList>
            <consortium name="DOE Joint Genome Institute"/>
            <person name="Haitjema C.H."/>
            <person name="Gilmore S.P."/>
            <person name="Henske J.K."/>
            <person name="Solomon K.V."/>
            <person name="De Groot R."/>
            <person name="Kuo A."/>
            <person name="Mondo S.J."/>
            <person name="Salamov A.A."/>
            <person name="Labutti K."/>
            <person name="Zhao Z."/>
            <person name="Chiniquy J."/>
            <person name="Barry K."/>
            <person name="Brewer H.M."/>
            <person name="Purvine S.O."/>
            <person name="Wright A.T."/>
            <person name="Boxma B."/>
            <person name="Van Alen T."/>
            <person name="Hackstein J.H."/>
            <person name="Baker S.E."/>
            <person name="Grigoriev I.V."/>
            <person name="O'Malley M.A."/>
        </authorList>
    </citation>
    <scope>NUCLEOTIDE SEQUENCE [LARGE SCALE GENOMIC DNA]</scope>
    <source>
        <strain evidence="3 4">G1</strain>
    </source>
</reference>
<evidence type="ECO:0000256" key="2">
    <source>
        <dbReference type="SAM" id="Phobius"/>
    </source>
</evidence>